<dbReference type="Pfam" id="PF04230">
    <property type="entry name" value="PS_pyruv_trans"/>
    <property type="match status" value="1"/>
</dbReference>
<dbReference type="InterPro" id="IPR007345">
    <property type="entry name" value="Polysacch_pyruvyl_Trfase"/>
</dbReference>
<reference evidence="2 3" key="1">
    <citation type="journal article" date="2019" name="Emerg. Microbes Infect.">
        <title>Comprehensive subspecies identification of 175 nontuberculous mycobacteria species based on 7547 genomic profiles.</title>
        <authorList>
            <person name="Matsumoto Y."/>
            <person name="Kinjo T."/>
            <person name="Motooka D."/>
            <person name="Nabeya D."/>
            <person name="Jung N."/>
            <person name="Uechi K."/>
            <person name="Horii T."/>
            <person name="Iida T."/>
            <person name="Fujita J."/>
            <person name="Nakamura S."/>
        </authorList>
    </citation>
    <scope>NUCLEOTIDE SEQUENCE [LARGE SCALE GENOMIC DNA]</scope>
    <source>
        <strain evidence="2 3">JCM 13574</strain>
    </source>
</reference>
<evidence type="ECO:0000313" key="2">
    <source>
        <dbReference type="EMBL" id="BBZ28356.1"/>
    </source>
</evidence>
<dbReference type="RefSeq" id="WP_163737640.1">
    <property type="nucleotide sequence ID" value="NZ_AP022610.1"/>
</dbReference>
<dbReference type="AlphaFoldDB" id="A0A7I7XGN9"/>
<dbReference type="PANTHER" id="PTHR36836">
    <property type="entry name" value="COLANIC ACID BIOSYNTHESIS PROTEIN WCAK"/>
    <property type="match status" value="1"/>
</dbReference>
<name>A0A7I7XGN9_9MYCO</name>
<organism evidence="2 3">
    <name type="scientific">Mycolicibacterium madagascariense</name>
    <dbReference type="NCBI Taxonomy" id="212765"/>
    <lineage>
        <taxon>Bacteria</taxon>
        <taxon>Bacillati</taxon>
        <taxon>Actinomycetota</taxon>
        <taxon>Actinomycetes</taxon>
        <taxon>Mycobacteriales</taxon>
        <taxon>Mycobacteriaceae</taxon>
        <taxon>Mycolicibacterium</taxon>
    </lineage>
</organism>
<feature type="domain" description="Polysaccharide pyruvyl transferase" evidence="1">
    <location>
        <begin position="53"/>
        <end position="270"/>
    </location>
</feature>
<protein>
    <submittedName>
        <fullName evidence="2">Polysaccharide pyruvyl transferase</fullName>
    </submittedName>
</protein>
<sequence>MTTPVVSYLGWHGYRNLGDDAIYDAVTGQLPGVTMLDLPRQPQDWVAATLSGKRRALRDAPLLVGGGTILGRRHWRYMIGYGLSQSRHAGGYAIGVGVEDAVFQGRRSGSGRDELSRWGPLLSRLRKVSVRGPRSATLLADMGFDADVSGDPALLLPRPDVRPEEGRIGVNVGFGDDLWGHDPGALAAQLAVAVDDLRSRGHEVVGILMNEADRKWTRTALGDDGVVIAPATPEEAAVELGRCSLAIVTRLHAGILAALSGSPVLTLEYQPKCRDFAASIDDEQWLLRTDAVTSGAVLDLVTGMLGEAAAIRDRKLAAVQSLRSRLQTDYEQVRTQLQLAG</sequence>
<evidence type="ECO:0000259" key="1">
    <source>
        <dbReference type="Pfam" id="PF04230"/>
    </source>
</evidence>
<evidence type="ECO:0000313" key="3">
    <source>
        <dbReference type="Proteomes" id="UP000466517"/>
    </source>
</evidence>
<dbReference type="GO" id="GO:0016740">
    <property type="term" value="F:transferase activity"/>
    <property type="evidence" value="ECO:0007669"/>
    <property type="project" value="UniProtKB-KW"/>
</dbReference>
<gene>
    <name evidence="2" type="ORF">MMAD_26510</name>
</gene>
<dbReference type="EMBL" id="AP022610">
    <property type="protein sequence ID" value="BBZ28356.1"/>
    <property type="molecule type" value="Genomic_DNA"/>
</dbReference>
<accession>A0A7I7XGN9</accession>
<dbReference type="PANTHER" id="PTHR36836:SF1">
    <property type="entry name" value="COLANIC ACID BIOSYNTHESIS PROTEIN WCAK"/>
    <property type="match status" value="1"/>
</dbReference>
<dbReference type="KEGG" id="mmag:MMAD_26510"/>
<proteinExistence type="predicted"/>
<dbReference type="Proteomes" id="UP000466517">
    <property type="component" value="Chromosome"/>
</dbReference>
<keyword evidence="2" id="KW-0808">Transferase</keyword>
<keyword evidence="3" id="KW-1185">Reference proteome</keyword>